<name>A0AAX4NYW8_9CHLO</name>
<protein>
    <submittedName>
        <fullName evidence="1">Uncharacterized protein</fullName>
    </submittedName>
</protein>
<dbReference type="Proteomes" id="UP001472866">
    <property type="component" value="Chromosome 01"/>
</dbReference>
<organism evidence="1 2">
    <name type="scientific">Chloropicon roscoffensis</name>
    <dbReference type="NCBI Taxonomy" id="1461544"/>
    <lineage>
        <taxon>Eukaryota</taxon>
        <taxon>Viridiplantae</taxon>
        <taxon>Chlorophyta</taxon>
        <taxon>Chloropicophyceae</taxon>
        <taxon>Chloropicales</taxon>
        <taxon>Chloropicaceae</taxon>
        <taxon>Chloropicon</taxon>
    </lineage>
</organism>
<gene>
    <name evidence="1" type="ORF">HKI87_01g05380</name>
</gene>
<reference evidence="1 2" key="1">
    <citation type="submission" date="2024-03" db="EMBL/GenBank/DDBJ databases">
        <title>Complete genome sequence of the green alga Chloropicon roscoffensis RCC1871.</title>
        <authorList>
            <person name="Lemieux C."/>
            <person name="Pombert J.-F."/>
            <person name="Otis C."/>
            <person name="Turmel M."/>
        </authorList>
    </citation>
    <scope>NUCLEOTIDE SEQUENCE [LARGE SCALE GENOMIC DNA]</scope>
    <source>
        <strain evidence="1 2">RCC1871</strain>
    </source>
</reference>
<evidence type="ECO:0000313" key="2">
    <source>
        <dbReference type="Proteomes" id="UP001472866"/>
    </source>
</evidence>
<dbReference type="EMBL" id="CP151501">
    <property type="protein sequence ID" value="WZN59013.1"/>
    <property type="molecule type" value="Genomic_DNA"/>
</dbReference>
<dbReference type="AlphaFoldDB" id="A0AAX4NYW8"/>
<keyword evidence="2" id="KW-1185">Reference proteome</keyword>
<accession>A0AAX4NYW8</accession>
<proteinExistence type="predicted"/>
<evidence type="ECO:0000313" key="1">
    <source>
        <dbReference type="EMBL" id="WZN59013.1"/>
    </source>
</evidence>
<sequence length="284" mass="31416">MPSSARHGEGDPLLGRSRVCENGKIDPDEFVFFEPEDATVCVRPAEVYQSADQLDKLMMLEADGALSLANSFAYLLRRTRTLRYESCLSMLVGLRAYNRHVLLGAKSCTDSPNSTLDLGLLEGLGEVALAGGGRAADLHMPVKDVYQACLTLDAWLRSQSTYENDLEVAECLRQSLDSKLVALLDEQLTALEKELVLGAKDMFSFPDFYGDLARRHAAGESLDRDDPLAFTEQELLSEVPRNMSLEDEARVGLYRRVVSQAVDSYFFSSGATVELWAFNSSPVR</sequence>